<dbReference type="InterPro" id="IPR000014">
    <property type="entry name" value="PAS"/>
</dbReference>
<keyword evidence="11 14" id="KW-1133">Transmembrane helix</keyword>
<dbReference type="SMART" id="SM00091">
    <property type="entry name" value="PAS"/>
    <property type="match status" value="1"/>
</dbReference>
<dbReference type="InterPro" id="IPR035965">
    <property type="entry name" value="PAS-like_dom_sf"/>
</dbReference>
<feature type="domain" description="Histidine kinase" evidence="15">
    <location>
        <begin position="387"/>
        <end position="604"/>
    </location>
</feature>
<evidence type="ECO:0000259" key="17">
    <source>
        <dbReference type="PROSITE" id="PS50885"/>
    </source>
</evidence>
<feature type="transmembrane region" description="Helical" evidence="14">
    <location>
        <begin position="187"/>
        <end position="210"/>
    </location>
</feature>
<dbReference type="SMART" id="SM00304">
    <property type="entry name" value="HAMP"/>
    <property type="match status" value="1"/>
</dbReference>
<dbReference type="SUPFAM" id="SSF103190">
    <property type="entry name" value="Sensory domain-like"/>
    <property type="match status" value="1"/>
</dbReference>
<evidence type="ECO:0000256" key="14">
    <source>
        <dbReference type="SAM" id="Phobius"/>
    </source>
</evidence>
<dbReference type="SUPFAM" id="SSF55874">
    <property type="entry name" value="ATPase domain of HSP90 chaperone/DNA topoisomerase II/histidine kinase"/>
    <property type="match status" value="1"/>
</dbReference>
<dbReference type="PROSITE" id="PS50885">
    <property type="entry name" value="HAMP"/>
    <property type="match status" value="1"/>
</dbReference>
<feature type="domain" description="HAMP" evidence="17">
    <location>
        <begin position="208"/>
        <end position="260"/>
    </location>
</feature>
<keyword evidence="4" id="KW-1003">Cell membrane</keyword>
<dbReference type="Pfam" id="PF23846">
    <property type="entry name" value="Cache_WalK"/>
    <property type="match status" value="1"/>
</dbReference>
<dbReference type="InterPro" id="IPR057640">
    <property type="entry name" value="Cache_WalK"/>
</dbReference>
<accession>A0ABS9UH58</accession>
<keyword evidence="12" id="KW-0902">Two-component regulatory system</keyword>
<evidence type="ECO:0000259" key="16">
    <source>
        <dbReference type="PROSITE" id="PS50112"/>
    </source>
</evidence>
<evidence type="ECO:0000259" key="15">
    <source>
        <dbReference type="PROSITE" id="PS50109"/>
    </source>
</evidence>
<comment type="catalytic activity">
    <reaction evidence="1">
        <text>ATP + protein L-histidine = ADP + protein N-phospho-L-histidine.</text>
        <dbReference type="EC" id="2.7.13.3"/>
    </reaction>
</comment>
<name>A0ABS9UH58_9BACL</name>
<evidence type="ECO:0000256" key="4">
    <source>
        <dbReference type="ARBA" id="ARBA00022475"/>
    </source>
</evidence>
<evidence type="ECO:0000256" key="2">
    <source>
        <dbReference type="ARBA" id="ARBA00004651"/>
    </source>
</evidence>
<protein>
    <recommendedName>
        <fullName evidence="3">histidine kinase</fullName>
        <ecNumber evidence="3">2.7.13.3</ecNumber>
    </recommendedName>
</protein>
<keyword evidence="13 14" id="KW-0472">Membrane</keyword>
<dbReference type="InterPro" id="IPR049814">
    <property type="entry name" value="Resp_reg_WalK"/>
</dbReference>
<keyword evidence="6 18" id="KW-0808">Transferase</keyword>
<dbReference type="Pfam" id="PF00672">
    <property type="entry name" value="HAMP"/>
    <property type="match status" value="1"/>
</dbReference>
<dbReference type="EC" id="2.7.13.3" evidence="3"/>
<dbReference type="CDD" id="cd06225">
    <property type="entry name" value="HAMP"/>
    <property type="match status" value="1"/>
</dbReference>
<evidence type="ECO:0000256" key="7">
    <source>
        <dbReference type="ARBA" id="ARBA00022692"/>
    </source>
</evidence>
<reference evidence="18 19" key="1">
    <citation type="submission" date="2022-03" db="EMBL/GenBank/DDBJ databases">
        <authorList>
            <person name="Jo J.-H."/>
            <person name="Im W.-T."/>
        </authorList>
    </citation>
    <scope>NUCLEOTIDE SEQUENCE [LARGE SCALE GENOMIC DNA]</scope>
    <source>
        <strain evidence="18 19">MA9</strain>
    </source>
</reference>
<dbReference type="InterPro" id="IPR036890">
    <property type="entry name" value="HATPase_C_sf"/>
</dbReference>
<evidence type="ECO:0000256" key="11">
    <source>
        <dbReference type="ARBA" id="ARBA00022989"/>
    </source>
</evidence>
<dbReference type="InterPro" id="IPR003661">
    <property type="entry name" value="HisK_dim/P_dom"/>
</dbReference>
<comment type="subcellular location">
    <subcellularLocation>
        <location evidence="2">Cell membrane</location>
        <topology evidence="2">Multi-pass membrane protein</topology>
    </subcellularLocation>
</comment>
<evidence type="ECO:0000256" key="12">
    <source>
        <dbReference type="ARBA" id="ARBA00023012"/>
    </source>
</evidence>
<dbReference type="PROSITE" id="PS50112">
    <property type="entry name" value="PAS"/>
    <property type="match status" value="1"/>
</dbReference>
<dbReference type="InterPro" id="IPR003660">
    <property type="entry name" value="HAMP_dom"/>
</dbReference>
<dbReference type="Gene3D" id="3.30.450.20">
    <property type="entry name" value="PAS domain"/>
    <property type="match status" value="2"/>
</dbReference>
<dbReference type="Pfam" id="PF00989">
    <property type="entry name" value="PAS"/>
    <property type="match status" value="1"/>
</dbReference>
<evidence type="ECO:0000256" key="9">
    <source>
        <dbReference type="ARBA" id="ARBA00022777"/>
    </source>
</evidence>
<dbReference type="EMBL" id="JAKZFC010000008">
    <property type="protein sequence ID" value="MCH7323490.1"/>
    <property type="molecule type" value="Genomic_DNA"/>
</dbReference>
<evidence type="ECO:0000256" key="3">
    <source>
        <dbReference type="ARBA" id="ARBA00012438"/>
    </source>
</evidence>
<feature type="domain" description="PAS" evidence="16">
    <location>
        <begin position="265"/>
        <end position="332"/>
    </location>
</feature>
<evidence type="ECO:0000313" key="18">
    <source>
        <dbReference type="EMBL" id="MCH7323490.1"/>
    </source>
</evidence>
<keyword evidence="9 18" id="KW-0418">Kinase</keyword>
<evidence type="ECO:0000256" key="1">
    <source>
        <dbReference type="ARBA" id="ARBA00000085"/>
    </source>
</evidence>
<evidence type="ECO:0000256" key="8">
    <source>
        <dbReference type="ARBA" id="ARBA00022741"/>
    </source>
</evidence>
<dbReference type="PRINTS" id="PR00344">
    <property type="entry name" value="BCTRLSENSOR"/>
</dbReference>
<sequence>MQKVSFFKSIHVKLVLIYMLLIIIALQIIGIYFMKQLETNLKTNFQDSIRQRIELVHYSIREEMLKERDDTLPSREESLGTILKEFSTQDINKINVVDNRNRILATSDANNQAQVGQRANEEIIRKSISAETLLDSISLDRDTGKRVWVLAAPITDTVGPSGEVIGAVYVESNIEKVYEQLNEINRIFAAGIAMSLVITIILGILVARTITRPISDMRKQAQAMSRGNYSRKVRVYGTDEIGQLAIAFNHLTNRLQEAQSTTEAERRKLASVLSNMTDGVIATDRKGKIILINEPALELLHDSRETTLNRPIASVLRLDQEYSFEDLIHMKDPVNLDFSMSDTPYILRANFSVIQKETGFVNGLITVLHDITEQEKIDMERREFVANVSHELRTPLTTMRSYLEALADGAWRDENIAPTFLNVTQTETERMIRLVNDLLQLSKMDSQEYELNFEFVEFNKFFTRIIDRFEMSKSQNVEFVRLLPEKSYYVDIDTDKLTQVIDNIISNALKYSPDGGNIRFGFTVHDNMLRVMISDDGMGIPKENVSRIFDRFYRVDRARARSMGGTGLGLAIAREMIETHGGKIWAESEEGQGTTIFFTLPYELDEAGDWE</sequence>
<evidence type="ECO:0000256" key="10">
    <source>
        <dbReference type="ARBA" id="ARBA00022840"/>
    </source>
</evidence>
<dbReference type="PANTHER" id="PTHR45453">
    <property type="entry name" value="PHOSPHATE REGULON SENSOR PROTEIN PHOR"/>
    <property type="match status" value="1"/>
</dbReference>
<dbReference type="RefSeq" id="WP_241370662.1">
    <property type="nucleotide sequence ID" value="NZ_JAKZFC010000008.1"/>
</dbReference>
<dbReference type="InterPro" id="IPR004358">
    <property type="entry name" value="Sig_transdc_His_kin-like_C"/>
</dbReference>
<dbReference type="Proteomes" id="UP001316087">
    <property type="component" value="Unassembled WGS sequence"/>
</dbReference>
<keyword evidence="8" id="KW-0547">Nucleotide-binding</keyword>
<dbReference type="Gene3D" id="1.10.287.130">
    <property type="match status" value="1"/>
</dbReference>
<dbReference type="CDD" id="cd00130">
    <property type="entry name" value="PAS"/>
    <property type="match status" value="1"/>
</dbReference>
<dbReference type="PANTHER" id="PTHR45453:SF1">
    <property type="entry name" value="PHOSPHATE REGULON SENSOR PROTEIN PHOR"/>
    <property type="match status" value="1"/>
</dbReference>
<evidence type="ECO:0000256" key="5">
    <source>
        <dbReference type="ARBA" id="ARBA00022553"/>
    </source>
</evidence>
<dbReference type="PROSITE" id="PS50109">
    <property type="entry name" value="HIS_KIN"/>
    <property type="match status" value="1"/>
</dbReference>
<dbReference type="CDD" id="cd00082">
    <property type="entry name" value="HisKA"/>
    <property type="match status" value="1"/>
</dbReference>
<keyword evidence="7 14" id="KW-0812">Transmembrane</keyword>
<keyword evidence="5" id="KW-0597">Phosphoprotein</keyword>
<dbReference type="GO" id="GO:0004673">
    <property type="term" value="F:protein histidine kinase activity"/>
    <property type="evidence" value="ECO:0007669"/>
    <property type="project" value="UniProtKB-EC"/>
</dbReference>
<dbReference type="SUPFAM" id="SSF47384">
    <property type="entry name" value="Homodimeric domain of signal transducing histidine kinase"/>
    <property type="match status" value="1"/>
</dbReference>
<dbReference type="SUPFAM" id="SSF55785">
    <property type="entry name" value="PYP-like sensor domain (PAS domain)"/>
    <property type="match status" value="1"/>
</dbReference>
<keyword evidence="10" id="KW-0067">ATP-binding</keyword>
<dbReference type="SMART" id="SM00388">
    <property type="entry name" value="HisKA"/>
    <property type="match status" value="1"/>
</dbReference>
<gene>
    <name evidence="18" type="primary">walK</name>
    <name evidence="18" type="ORF">LZ480_16565</name>
</gene>
<dbReference type="Pfam" id="PF00512">
    <property type="entry name" value="HisKA"/>
    <property type="match status" value="1"/>
</dbReference>
<dbReference type="InterPro" id="IPR013767">
    <property type="entry name" value="PAS_fold"/>
</dbReference>
<proteinExistence type="predicted"/>
<dbReference type="Gene3D" id="3.30.565.10">
    <property type="entry name" value="Histidine kinase-like ATPase, C-terminal domain"/>
    <property type="match status" value="1"/>
</dbReference>
<dbReference type="InterPro" id="IPR029151">
    <property type="entry name" value="Sensor-like_sf"/>
</dbReference>
<dbReference type="SMART" id="SM00387">
    <property type="entry name" value="HATPase_c"/>
    <property type="match status" value="1"/>
</dbReference>
<evidence type="ECO:0000256" key="13">
    <source>
        <dbReference type="ARBA" id="ARBA00023136"/>
    </source>
</evidence>
<comment type="caution">
    <text evidence="18">The sequence shown here is derived from an EMBL/GenBank/DDBJ whole genome shotgun (WGS) entry which is preliminary data.</text>
</comment>
<dbReference type="CDD" id="cd18773">
    <property type="entry name" value="PDC1_HK_sensor"/>
    <property type="match status" value="1"/>
</dbReference>
<organism evidence="18 19">
    <name type="scientific">Solibacillus palustris</name>
    <dbReference type="NCBI Taxonomy" id="2908203"/>
    <lineage>
        <taxon>Bacteria</taxon>
        <taxon>Bacillati</taxon>
        <taxon>Bacillota</taxon>
        <taxon>Bacilli</taxon>
        <taxon>Bacillales</taxon>
        <taxon>Caryophanaceae</taxon>
        <taxon>Solibacillus</taxon>
    </lineage>
</organism>
<dbReference type="InterPro" id="IPR005467">
    <property type="entry name" value="His_kinase_dom"/>
</dbReference>
<dbReference type="Pfam" id="PF02518">
    <property type="entry name" value="HATPase_c"/>
    <property type="match status" value="1"/>
</dbReference>
<dbReference type="InterPro" id="IPR003594">
    <property type="entry name" value="HATPase_dom"/>
</dbReference>
<dbReference type="InterPro" id="IPR050351">
    <property type="entry name" value="BphY/WalK/GraS-like"/>
</dbReference>
<evidence type="ECO:0000313" key="19">
    <source>
        <dbReference type="Proteomes" id="UP001316087"/>
    </source>
</evidence>
<dbReference type="Gene3D" id="1.10.8.500">
    <property type="entry name" value="HAMP domain in histidine kinase"/>
    <property type="match status" value="1"/>
</dbReference>
<keyword evidence="19" id="KW-1185">Reference proteome</keyword>
<dbReference type="SUPFAM" id="SSF158472">
    <property type="entry name" value="HAMP domain-like"/>
    <property type="match status" value="1"/>
</dbReference>
<dbReference type="InterPro" id="IPR036097">
    <property type="entry name" value="HisK_dim/P_sf"/>
</dbReference>
<dbReference type="NCBIfam" id="NF033092">
    <property type="entry name" value="HK_WalK"/>
    <property type="match status" value="1"/>
</dbReference>
<feature type="transmembrane region" description="Helical" evidence="14">
    <location>
        <begin position="12"/>
        <end position="34"/>
    </location>
</feature>
<dbReference type="CDD" id="cd00075">
    <property type="entry name" value="HATPase"/>
    <property type="match status" value="1"/>
</dbReference>
<evidence type="ECO:0000256" key="6">
    <source>
        <dbReference type="ARBA" id="ARBA00022679"/>
    </source>
</evidence>